<dbReference type="InterPro" id="IPR025117">
    <property type="entry name" value="DUF4037"/>
</dbReference>
<reference evidence="3 4" key="1">
    <citation type="submission" date="2019-07" db="EMBL/GenBank/DDBJ databases">
        <title>Whole genome shotgun sequence of Deinococcus cellulosilyticus NBRC 106333.</title>
        <authorList>
            <person name="Hosoyama A."/>
            <person name="Uohara A."/>
            <person name="Ohji S."/>
            <person name="Ichikawa N."/>
        </authorList>
    </citation>
    <scope>NUCLEOTIDE SEQUENCE [LARGE SCALE GENOMIC DNA]</scope>
    <source>
        <strain evidence="3 4">NBRC 106333</strain>
    </source>
</reference>
<dbReference type="CDD" id="cd05403">
    <property type="entry name" value="NT_KNTase_like"/>
    <property type="match status" value="1"/>
</dbReference>
<evidence type="ECO:0000313" key="3">
    <source>
        <dbReference type="EMBL" id="GEM46133.1"/>
    </source>
</evidence>
<dbReference type="Gene3D" id="3.30.460.10">
    <property type="entry name" value="Beta Polymerase, domain 2"/>
    <property type="match status" value="1"/>
</dbReference>
<feature type="domain" description="Polymerase nucleotidyl transferase" evidence="1">
    <location>
        <begin position="11"/>
        <end position="80"/>
    </location>
</feature>
<gene>
    <name evidence="3" type="ORF">DC3_17680</name>
</gene>
<dbReference type="OrthoDB" id="192359at2"/>
<dbReference type="RefSeq" id="WP_146883948.1">
    <property type="nucleotide sequence ID" value="NZ_BJXB01000006.1"/>
</dbReference>
<dbReference type="GO" id="GO:0016779">
    <property type="term" value="F:nucleotidyltransferase activity"/>
    <property type="evidence" value="ECO:0007669"/>
    <property type="project" value="InterPro"/>
</dbReference>
<accession>A0A511MZW7</accession>
<protein>
    <submittedName>
        <fullName evidence="3">Uncharacterized protein</fullName>
    </submittedName>
</protein>
<organism evidence="3 4">
    <name type="scientific">Deinococcus cellulosilyticus (strain DSM 18568 / NBRC 106333 / KACC 11606 / 5516J-15)</name>
    <dbReference type="NCBI Taxonomy" id="1223518"/>
    <lineage>
        <taxon>Bacteria</taxon>
        <taxon>Thermotogati</taxon>
        <taxon>Deinococcota</taxon>
        <taxon>Deinococci</taxon>
        <taxon>Deinococcales</taxon>
        <taxon>Deinococcaceae</taxon>
        <taxon>Deinococcus</taxon>
    </lineage>
</organism>
<dbReference type="InterPro" id="IPR002934">
    <property type="entry name" value="Polymerase_NTP_transf_dom"/>
</dbReference>
<name>A0A511MZW7_DEIC1</name>
<dbReference type="Proteomes" id="UP000321306">
    <property type="component" value="Unassembled WGS sequence"/>
</dbReference>
<dbReference type="AlphaFoldDB" id="A0A511MZW7"/>
<keyword evidence="4" id="KW-1185">Reference proteome</keyword>
<dbReference type="Pfam" id="PF01909">
    <property type="entry name" value="NTP_transf_2"/>
    <property type="match status" value="1"/>
</dbReference>
<proteinExistence type="predicted"/>
<evidence type="ECO:0000259" key="2">
    <source>
        <dbReference type="Pfam" id="PF13228"/>
    </source>
</evidence>
<comment type="caution">
    <text evidence="3">The sequence shown here is derived from an EMBL/GenBank/DDBJ whole genome shotgun (WGS) entry which is preliminary data.</text>
</comment>
<feature type="domain" description="DUF4037" evidence="2">
    <location>
        <begin position="114"/>
        <end position="192"/>
    </location>
</feature>
<sequence>MLHPHHQAALDRFVTAYSQKDEVQAIIVGGSLVKGFGKPGSDLDVLIVIDEESYQKRQATGDLSYYSTDFTDYEGGYVDGKHIGISFLEKVAEMGSEPARAAFWKSFIAWSRNDPTELQTLLNRITTYPEEGVQERIHRFMAQVQAMQWYVGEGEKHNNPYLLSWSANRAVLFTARMLLAHNRLFFPYHKWMLRMLELAQDIPTDYLSKVDQLMRNPSVEGTRDLCDLVLEYRDWGTPSTFWTNYFLQDSELNWMNGQTPIEDL</sequence>
<evidence type="ECO:0000259" key="1">
    <source>
        <dbReference type="Pfam" id="PF01909"/>
    </source>
</evidence>
<dbReference type="EMBL" id="BJXB01000006">
    <property type="protein sequence ID" value="GEM46133.1"/>
    <property type="molecule type" value="Genomic_DNA"/>
</dbReference>
<dbReference type="InterPro" id="IPR043519">
    <property type="entry name" value="NT_sf"/>
</dbReference>
<dbReference type="SUPFAM" id="SSF81301">
    <property type="entry name" value="Nucleotidyltransferase"/>
    <property type="match status" value="1"/>
</dbReference>
<dbReference type="Pfam" id="PF13228">
    <property type="entry name" value="DUF4037"/>
    <property type="match status" value="1"/>
</dbReference>
<evidence type="ECO:0000313" key="4">
    <source>
        <dbReference type="Proteomes" id="UP000321306"/>
    </source>
</evidence>